<dbReference type="PANTHER" id="PTHR11362">
    <property type="entry name" value="PHOSPHATIDYLETHANOLAMINE-BINDING PROTEIN"/>
    <property type="match status" value="1"/>
</dbReference>
<dbReference type="STRING" id="109280.ENSHCOP00000026688"/>
<feature type="signal peptide" evidence="2">
    <location>
        <begin position="1"/>
        <end position="30"/>
    </location>
</feature>
<dbReference type="GeneID" id="109525262"/>
<keyword evidence="4" id="KW-1185">Reference proteome</keyword>
<evidence type="ECO:0000256" key="1">
    <source>
        <dbReference type="ARBA" id="ARBA00007091"/>
    </source>
</evidence>
<name>A0A3Q2ZJU2_HIPCM</name>
<dbReference type="GeneTree" id="ENSGT00940000162387"/>
<protein>
    <submittedName>
        <fullName evidence="3">Phosphatidylethanolamine binding protein 4</fullName>
    </submittedName>
</protein>
<dbReference type="CDD" id="cd00866">
    <property type="entry name" value="PEBP_euk"/>
    <property type="match status" value="1"/>
</dbReference>
<dbReference type="CTD" id="157310"/>
<dbReference type="OrthoDB" id="2506647at2759"/>
<dbReference type="PROSITE" id="PS01220">
    <property type="entry name" value="PBP"/>
    <property type="match status" value="1"/>
</dbReference>
<dbReference type="Pfam" id="PF01161">
    <property type="entry name" value="PBP"/>
    <property type="match status" value="1"/>
</dbReference>
<proteinExistence type="inferred from homology"/>
<evidence type="ECO:0000313" key="4">
    <source>
        <dbReference type="Proteomes" id="UP000264820"/>
    </source>
</evidence>
<dbReference type="SUPFAM" id="SSF49777">
    <property type="entry name" value="PEBP-like"/>
    <property type="match status" value="1"/>
</dbReference>
<dbReference type="Gene3D" id="3.90.280.10">
    <property type="entry name" value="PEBP-like"/>
    <property type="match status" value="1"/>
</dbReference>
<feature type="chain" id="PRO_5018726426" evidence="2">
    <location>
        <begin position="31"/>
        <end position="201"/>
    </location>
</feature>
<dbReference type="InterPro" id="IPR035810">
    <property type="entry name" value="PEBP_euk"/>
</dbReference>
<reference evidence="3" key="1">
    <citation type="submission" date="2025-08" db="UniProtKB">
        <authorList>
            <consortium name="Ensembl"/>
        </authorList>
    </citation>
    <scope>IDENTIFICATION</scope>
</reference>
<accession>A0A3Q2ZJU2</accession>
<dbReference type="InterPro" id="IPR008914">
    <property type="entry name" value="PEBP"/>
</dbReference>
<dbReference type="PROSITE" id="PS51257">
    <property type="entry name" value="PROKAR_LIPOPROTEIN"/>
    <property type="match status" value="1"/>
</dbReference>
<keyword evidence="2" id="KW-0732">Signal</keyword>
<organism evidence="3 4">
    <name type="scientific">Hippocampus comes</name>
    <name type="common">Tiger tail seahorse</name>
    <dbReference type="NCBI Taxonomy" id="109280"/>
    <lineage>
        <taxon>Eukaryota</taxon>
        <taxon>Metazoa</taxon>
        <taxon>Chordata</taxon>
        <taxon>Craniata</taxon>
        <taxon>Vertebrata</taxon>
        <taxon>Euteleostomi</taxon>
        <taxon>Actinopterygii</taxon>
        <taxon>Neopterygii</taxon>
        <taxon>Teleostei</taxon>
        <taxon>Neoteleostei</taxon>
        <taxon>Acanthomorphata</taxon>
        <taxon>Syngnathiaria</taxon>
        <taxon>Syngnathiformes</taxon>
        <taxon>Syngnathoidei</taxon>
        <taxon>Syngnathidae</taxon>
        <taxon>Hippocampus</taxon>
    </lineage>
</organism>
<sequence length="201" mass="22865">MLRNDFGAMSLLPVFLLSCGCMSGSHLTEASDDTLSPEDASFCDGELEVQYPELLVNRCLIVPEEFREKLSTIWGAPLIRYRHAQEVSNYTLIMVDPDAPSRSKPVLAYWRHWVITDMEWSSLKNGVLTGTIIDDYQPPTPPRGTGFHRYQFLLFHQGSNITSDSLDSESRGKWNLDAFVLMFHLGEPVAKLQFLTQNYED</sequence>
<reference evidence="3" key="2">
    <citation type="submission" date="2025-09" db="UniProtKB">
        <authorList>
            <consortium name="Ensembl"/>
        </authorList>
    </citation>
    <scope>IDENTIFICATION</scope>
</reference>
<evidence type="ECO:0000313" key="3">
    <source>
        <dbReference type="Ensembl" id="ENSHCOP00000026688.1"/>
    </source>
</evidence>
<comment type="similarity">
    <text evidence="1">Belongs to the phosphatidylethanolamine-binding protein family.</text>
</comment>
<dbReference type="InterPro" id="IPR001858">
    <property type="entry name" value="Phosphatidylethanolamine-bd_CS"/>
</dbReference>
<dbReference type="RefSeq" id="XP_019741176.1">
    <property type="nucleotide sequence ID" value="XM_019885617.1"/>
</dbReference>
<dbReference type="PANTHER" id="PTHR11362:SF82">
    <property type="entry name" value="PHOSPHATIDYLETHANOLAMINE-BINDING PROTEIN 4"/>
    <property type="match status" value="1"/>
</dbReference>
<dbReference type="Ensembl" id="ENSHCOT00000022103.1">
    <property type="protein sequence ID" value="ENSHCOP00000026688.1"/>
    <property type="gene ID" value="ENSHCOG00000017843.1"/>
</dbReference>
<dbReference type="InterPro" id="IPR036610">
    <property type="entry name" value="PEBP-like_sf"/>
</dbReference>
<evidence type="ECO:0000256" key="2">
    <source>
        <dbReference type="SAM" id="SignalP"/>
    </source>
</evidence>
<dbReference type="OMA" id="QKITSWM"/>
<dbReference type="KEGG" id="hcq:109525262"/>
<dbReference type="AlphaFoldDB" id="A0A3Q2ZJU2"/>
<dbReference type="Proteomes" id="UP000264820">
    <property type="component" value="Unplaced"/>
</dbReference>